<protein>
    <recommendedName>
        <fullName evidence="3">Type IV pilus biogenesis</fullName>
    </recommendedName>
</protein>
<name>A0ABZ2XPG8_9RHOB</name>
<evidence type="ECO:0000313" key="2">
    <source>
        <dbReference type="Proteomes" id="UP001623232"/>
    </source>
</evidence>
<dbReference type="EMBL" id="CP123584">
    <property type="protein sequence ID" value="WZK87768.1"/>
    <property type="molecule type" value="Genomic_DNA"/>
</dbReference>
<dbReference type="RefSeq" id="WP_406645076.1">
    <property type="nucleotide sequence ID" value="NZ_CP123584.1"/>
</dbReference>
<reference evidence="1 2" key="1">
    <citation type="submission" date="2023-04" db="EMBL/GenBank/DDBJ databases">
        <title>Complete genome sequence of Alisedimentitalea scapharcae.</title>
        <authorList>
            <person name="Rong J.-C."/>
            <person name="Yi M.-L."/>
            <person name="Zhao Q."/>
        </authorList>
    </citation>
    <scope>NUCLEOTIDE SEQUENCE [LARGE SCALE GENOMIC DNA]</scope>
    <source>
        <strain evidence="1 2">KCTC 42119</strain>
    </source>
</reference>
<accession>A0ABZ2XPG8</accession>
<organism evidence="1 2">
    <name type="scientific">Aliisedimentitalea scapharcae</name>
    <dbReference type="NCBI Taxonomy" id="1524259"/>
    <lineage>
        <taxon>Bacteria</taxon>
        <taxon>Pseudomonadati</taxon>
        <taxon>Pseudomonadota</taxon>
        <taxon>Alphaproteobacteria</taxon>
        <taxon>Rhodobacterales</taxon>
        <taxon>Roseobacteraceae</taxon>
        <taxon>Aliisedimentitalea</taxon>
    </lineage>
</organism>
<proteinExistence type="predicted"/>
<dbReference type="Proteomes" id="UP001623232">
    <property type="component" value="Chromosome"/>
</dbReference>
<evidence type="ECO:0000313" key="1">
    <source>
        <dbReference type="EMBL" id="WZK87768.1"/>
    </source>
</evidence>
<sequence>MTNTSSTGPVAAHATEISVLNRNALNLLGLFGPAQDMRALVRLPGGRVIQVARGSRLSGETVAAIDETGVILQKRGQTRRIAMPSE</sequence>
<gene>
    <name evidence="1" type="ORF">QEZ52_14290</name>
</gene>
<evidence type="ECO:0008006" key="3">
    <source>
        <dbReference type="Google" id="ProtNLM"/>
    </source>
</evidence>
<keyword evidence="2" id="KW-1185">Reference proteome</keyword>